<protein>
    <submittedName>
        <fullName evidence="1">Uncharacterized protein</fullName>
    </submittedName>
</protein>
<comment type="caution">
    <text evidence="1">The sequence shown here is derived from an EMBL/GenBank/DDBJ whole genome shotgun (WGS) entry which is preliminary data.</text>
</comment>
<evidence type="ECO:0000313" key="1">
    <source>
        <dbReference type="EMBL" id="CAF4923771.1"/>
    </source>
</evidence>
<keyword evidence="2" id="KW-1185">Reference proteome</keyword>
<name>A0A821WB47_9NEOP</name>
<gene>
    <name evidence="1" type="ORF">PMACD_LOCUS13263</name>
</gene>
<dbReference type="Proteomes" id="UP000663880">
    <property type="component" value="Unassembled WGS sequence"/>
</dbReference>
<evidence type="ECO:0000313" key="2">
    <source>
        <dbReference type="Proteomes" id="UP000663880"/>
    </source>
</evidence>
<organism evidence="1 2">
    <name type="scientific">Pieris macdunnoughi</name>
    <dbReference type="NCBI Taxonomy" id="345717"/>
    <lineage>
        <taxon>Eukaryota</taxon>
        <taxon>Metazoa</taxon>
        <taxon>Ecdysozoa</taxon>
        <taxon>Arthropoda</taxon>
        <taxon>Hexapoda</taxon>
        <taxon>Insecta</taxon>
        <taxon>Pterygota</taxon>
        <taxon>Neoptera</taxon>
        <taxon>Endopterygota</taxon>
        <taxon>Lepidoptera</taxon>
        <taxon>Glossata</taxon>
        <taxon>Ditrysia</taxon>
        <taxon>Papilionoidea</taxon>
        <taxon>Pieridae</taxon>
        <taxon>Pierinae</taxon>
        <taxon>Pieris</taxon>
    </lineage>
</organism>
<sequence>MAVYSLATCEALKVTGVRASGVLREPPRAPPAPAPPATLVPPAPPDTLVDWNNSVNSRFRIRVIVKWTYNGQWGGPLLFCFVFNGR</sequence>
<accession>A0A821WB47</accession>
<proteinExistence type="predicted"/>
<dbReference type="AlphaFoldDB" id="A0A821WB47"/>
<dbReference type="EMBL" id="CAJOBZ010000061">
    <property type="protein sequence ID" value="CAF4923771.1"/>
    <property type="molecule type" value="Genomic_DNA"/>
</dbReference>
<dbReference type="OrthoDB" id="10587265at2759"/>
<reference evidence="1" key="1">
    <citation type="submission" date="2021-02" db="EMBL/GenBank/DDBJ databases">
        <authorList>
            <person name="Steward A R."/>
        </authorList>
    </citation>
    <scope>NUCLEOTIDE SEQUENCE</scope>
</reference>